<evidence type="ECO:0000256" key="6">
    <source>
        <dbReference type="RuleBase" id="RU004301"/>
    </source>
</evidence>
<dbReference type="Proteomes" id="UP000008281">
    <property type="component" value="Unassembled WGS sequence"/>
</dbReference>
<keyword evidence="4 6" id="KW-0206">Cytoskeleton</keyword>
<dbReference type="RefSeq" id="XP_003099237.2">
    <property type="nucleotide sequence ID" value="XM_003099189.2"/>
</dbReference>
<dbReference type="InterPro" id="IPR006789">
    <property type="entry name" value="ARPC5"/>
</dbReference>
<dbReference type="STRING" id="31234.E3MX57"/>
<dbReference type="SUPFAM" id="SSF69103">
    <property type="entry name" value="Arp2/3 complex 16 kDa subunit ARPC5"/>
    <property type="match status" value="1"/>
</dbReference>
<evidence type="ECO:0000313" key="7">
    <source>
        <dbReference type="EMBL" id="EFP11493.1"/>
    </source>
</evidence>
<evidence type="ECO:0000256" key="5">
    <source>
        <dbReference type="ARBA" id="ARBA00060329"/>
    </source>
</evidence>
<comment type="similarity">
    <text evidence="2 6">Belongs to the ARPC5 family.</text>
</comment>
<dbReference type="InterPro" id="IPR036743">
    <property type="entry name" value="ARPC5_sf"/>
</dbReference>
<dbReference type="GO" id="GO:0005885">
    <property type="term" value="C:Arp2/3 protein complex"/>
    <property type="evidence" value="ECO:0007669"/>
    <property type="project" value="InterPro"/>
</dbReference>
<dbReference type="GeneID" id="9804573"/>
<evidence type="ECO:0000313" key="8">
    <source>
        <dbReference type="Proteomes" id="UP000008281"/>
    </source>
</evidence>
<reference evidence="7" key="1">
    <citation type="submission" date="2007-07" db="EMBL/GenBank/DDBJ databases">
        <title>PCAP assembly of the Caenorhabditis remanei genome.</title>
        <authorList>
            <consortium name="The Caenorhabditis remanei Sequencing Consortium"/>
            <person name="Wilson R.K."/>
        </authorList>
    </citation>
    <scope>NUCLEOTIDE SEQUENCE [LARGE SCALE GENOMIC DNA]</scope>
    <source>
        <strain evidence="7">PB4641</strain>
    </source>
</reference>
<dbReference type="OMA" id="RQGNMNG"/>
<evidence type="ECO:0000256" key="2">
    <source>
        <dbReference type="ARBA" id="ARBA00006084"/>
    </source>
</evidence>
<dbReference type="FunFam" id="1.25.40.190:FF:000003">
    <property type="entry name" value="Actin-related protein 2/3 complex subunit 5"/>
    <property type="match status" value="1"/>
</dbReference>
<organism evidence="8">
    <name type="scientific">Caenorhabditis remanei</name>
    <name type="common">Caenorhabditis vulgaris</name>
    <dbReference type="NCBI Taxonomy" id="31234"/>
    <lineage>
        <taxon>Eukaryota</taxon>
        <taxon>Metazoa</taxon>
        <taxon>Ecdysozoa</taxon>
        <taxon>Nematoda</taxon>
        <taxon>Chromadorea</taxon>
        <taxon>Rhabditida</taxon>
        <taxon>Rhabditina</taxon>
        <taxon>Rhabditomorpha</taxon>
        <taxon>Rhabditoidea</taxon>
        <taxon>Rhabditidae</taxon>
        <taxon>Peloderinae</taxon>
        <taxon>Caenorhabditis</taxon>
    </lineage>
</organism>
<name>E3MX57_CAERE</name>
<dbReference type="PANTHER" id="PTHR12644">
    <property type="entry name" value="ARP2/3 COMPLEX 16 KD SUBUNIT P16-ARC"/>
    <property type="match status" value="1"/>
</dbReference>
<evidence type="ECO:0000256" key="1">
    <source>
        <dbReference type="ARBA" id="ARBA00004245"/>
    </source>
</evidence>
<dbReference type="CTD" id="9804573"/>
<dbReference type="eggNOG" id="KOG3380">
    <property type="taxonomic scope" value="Eukaryota"/>
</dbReference>
<dbReference type="EMBL" id="DS268490">
    <property type="protein sequence ID" value="EFP11493.1"/>
    <property type="molecule type" value="Genomic_DNA"/>
</dbReference>
<dbReference type="Gene3D" id="1.25.40.190">
    <property type="entry name" value="Actin-related protein 2/3 complex subunit 5"/>
    <property type="match status" value="1"/>
</dbReference>
<proteinExistence type="inferred from homology"/>
<dbReference type="GO" id="GO:0034314">
    <property type="term" value="P:Arp2/3 complex-mediated actin nucleation"/>
    <property type="evidence" value="ECO:0007669"/>
    <property type="project" value="InterPro"/>
</dbReference>
<evidence type="ECO:0000256" key="4">
    <source>
        <dbReference type="ARBA" id="ARBA00023212"/>
    </source>
</evidence>
<dbReference type="KEGG" id="crq:GCK72_000300"/>
<keyword evidence="8" id="KW-1185">Reference proteome</keyword>
<dbReference type="InParanoid" id="E3MX57"/>
<comment type="subcellular location">
    <subcellularLocation>
        <location evidence="1">Cytoplasm</location>
        <location evidence="1">Cytoskeleton</location>
    </subcellularLocation>
</comment>
<dbReference type="HOGENOM" id="CLU_101888_1_1_1"/>
<dbReference type="Pfam" id="PF04699">
    <property type="entry name" value="P16-Arc"/>
    <property type="match status" value="1"/>
</dbReference>
<dbReference type="AlphaFoldDB" id="E3MX57"/>
<dbReference type="GO" id="GO:0030833">
    <property type="term" value="P:regulation of actin filament polymerization"/>
    <property type="evidence" value="ECO:0007669"/>
    <property type="project" value="InterPro"/>
</dbReference>
<dbReference type="FunCoup" id="E3MX57">
    <property type="interactions" value="1629"/>
</dbReference>
<comment type="function">
    <text evidence="6">Functions as component of the Arp2/3 complex which is involved in regulation of actin polymerization and together with an activating nucleation-promoting factor (NPF) mediates the formation of branched actin networks. Arp2/3 complex plays a critical role in the control of cell morphogenesis via the modulation of cell polarity development.</text>
</comment>
<accession>E3MX57</accession>
<evidence type="ECO:0000256" key="3">
    <source>
        <dbReference type="ARBA" id="ARBA00022490"/>
    </source>
</evidence>
<gene>
    <name evidence="7" type="ORF">CRE_19304</name>
</gene>
<comment type="function">
    <text evidence="5">Functions as a component of the Arp2/3 complex which is involved in regulation of actin polymerization and together with an activating nucleation-promoting factor (NPF) mediates the formation of branched actin networks.</text>
</comment>
<protein>
    <recommendedName>
        <fullName evidence="6">Actin-related protein 2/3 complex subunit 5</fullName>
    </recommendedName>
</protein>
<dbReference type="OrthoDB" id="429520at2759"/>
<keyword evidence="3" id="KW-0963">Cytoplasm</keyword>
<sequence length="151" mass="17084">MHNTEYRKYNVDDFDPAQFYDHHDNLDGCGPDEEKVHQLLEANQLQDALKVSLLSPPLGHQEQALKDNSTLLVAHVLHYSLKSSDLVSIQEIIDNQLSIDEADILMKYIYKAMQLSSESSTCQSLLTWHSLLVAKFGHGAIVRVLAGRQRL</sequence>